<protein>
    <recommendedName>
        <fullName evidence="4">HMG box domain-containing protein</fullName>
    </recommendedName>
</protein>
<dbReference type="PANTHER" id="PTHR10270">
    <property type="entry name" value="SOX TRANSCRIPTION FACTOR"/>
    <property type="match status" value="1"/>
</dbReference>
<dbReference type="CDD" id="cd01389">
    <property type="entry name" value="HMG-box_ROX1-like"/>
    <property type="match status" value="1"/>
</dbReference>
<feature type="region of interest" description="Disordered" evidence="3">
    <location>
        <begin position="548"/>
        <end position="607"/>
    </location>
</feature>
<feature type="compositionally biased region" description="Pro residues" evidence="3">
    <location>
        <begin position="333"/>
        <end position="345"/>
    </location>
</feature>
<name>A0ABR3X394_9PEZI</name>
<feature type="region of interest" description="Disordered" evidence="3">
    <location>
        <begin position="387"/>
        <end position="460"/>
    </location>
</feature>
<evidence type="ECO:0000256" key="2">
    <source>
        <dbReference type="PROSITE-ProRule" id="PRU00267"/>
    </source>
</evidence>
<feature type="region of interest" description="Disordered" evidence="3">
    <location>
        <begin position="177"/>
        <end position="230"/>
    </location>
</feature>
<dbReference type="Proteomes" id="UP001586593">
    <property type="component" value="Unassembled WGS sequence"/>
</dbReference>
<feature type="compositionally biased region" description="Polar residues" evidence="3">
    <location>
        <begin position="561"/>
        <end position="570"/>
    </location>
</feature>
<dbReference type="SUPFAM" id="SSF47095">
    <property type="entry name" value="HMG-box"/>
    <property type="match status" value="1"/>
</dbReference>
<evidence type="ECO:0000256" key="1">
    <source>
        <dbReference type="ARBA" id="ARBA00023125"/>
    </source>
</evidence>
<feature type="region of interest" description="Disordered" evidence="3">
    <location>
        <begin position="642"/>
        <end position="679"/>
    </location>
</feature>
<dbReference type="InterPro" id="IPR009071">
    <property type="entry name" value="HMG_box_dom"/>
</dbReference>
<sequence>MEELSLNTPKSSSPMSPERSKDFICLCAPPFKIPRPRNAFILYRQHHQGQVVAQHPGLANPEISKIIGEQWRDEPEEEKNQWRRLAEEEKLRHQKQYPDYRYQPRRGGKAGIGGLGSSSMARPSLSVGEDPGRCSKCGGRNIATPRTPSTPLTSLLSSSTPTVSSISSVLAAARAGSGNVNFESPPYINPDLRGTESDNPRQRPYGGKTTDPELDGPRSLFQPSAHEQQHSYHYGNRHLRLQSVSDNYDMGSSEAKRRRFNLGASHSDSGGSGNPSVSSLESSYGKPSSLYTDNRNTGRYPTAGNSITEGALAGPVPLFSRTGSTSMPISSMGPPPAPPPPPLPPRLQSRRPSVIQSGPLAYRSATHAASSFDESLRLPPLQTQVSAGETFDRTNQRPKAQEGVTADITPREFPSTARPATSGTQSARGSTAPLSAGTPWPPPGHHRGQQQEPHDSQDRSVEAMVMSIPYTRRLKVLQSISPPLPNRGQARTSATATGKADDATILRGPIVAIEGDASPSLIEQVGGIVEKALISCGECDLSVWETRTGRKEDSKGDGSNAKEQSISCGESTRPKRGGGIDKEGQPHSEVQVASCASSAGSTDVRDSFAPGSSLLSTFYLRYLQTIMEWHVKSLEMVRHVTAPSRKQSSSRPGAETSKQDSPTSPSGREDASPDVEMAGTSAKAVLLAREQAGATAETGAADTSMEVTHHGDSLSSSASPELSMAAVTVGSSHVPVALVKGGFSLRISDQFACQMPIVDLYAPVDHWHWMATLWRGVVGADLVIYVRAASPHDGLHGVGTGLDEAAAGALRTARGQPGVTASSVEIESPGIVVVRVGSDGTVDKKTERRLGFEVVEWVRAGTFRD</sequence>
<feature type="region of interest" description="Disordered" evidence="3">
    <location>
        <begin position="262"/>
        <end position="351"/>
    </location>
</feature>
<feature type="region of interest" description="Disordered" evidence="3">
    <location>
        <begin position="693"/>
        <end position="718"/>
    </location>
</feature>
<feature type="region of interest" description="Disordered" evidence="3">
    <location>
        <begin position="479"/>
        <end position="500"/>
    </location>
</feature>
<dbReference type="EMBL" id="JAZHXJ010000176">
    <property type="protein sequence ID" value="KAL1870408.1"/>
    <property type="molecule type" value="Genomic_DNA"/>
</dbReference>
<evidence type="ECO:0000313" key="5">
    <source>
        <dbReference type="EMBL" id="KAL1870408.1"/>
    </source>
</evidence>
<keyword evidence="6" id="KW-1185">Reference proteome</keyword>
<feature type="DNA-binding region" description="HMG box" evidence="2">
    <location>
        <begin position="33"/>
        <end position="101"/>
    </location>
</feature>
<feature type="domain" description="HMG box" evidence="4">
    <location>
        <begin position="33"/>
        <end position="101"/>
    </location>
</feature>
<keyword evidence="1 2" id="KW-0238">DNA-binding</keyword>
<feature type="compositionally biased region" description="Low complexity" evidence="3">
    <location>
        <begin position="144"/>
        <end position="160"/>
    </location>
</feature>
<feature type="compositionally biased region" description="Polar residues" evidence="3">
    <location>
        <begin position="264"/>
        <end position="308"/>
    </location>
</feature>
<dbReference type="InterPro" id="IPR036910">
    <property type="entry name" value="HMG_box_dom_sf"/>
</dbReference>
<evidence type="ECO:0000313" key="6">
    <source>
        <dbReference type="Proteomes" id="UP001586593"/>
    </source>
</evidence>
<feature type="compositionally biased region" description="Polar residues" evidence="3">
    <location>
        <begin position="418"/>
        <end position="433"/>
    </location>
</feature>
<accession>A0ABR3X394</accession>
<dbReference type="SMART" id="SM00398">
    <property type="entry name" value="HMG"/>
    <property type="match status" value="1"/>
</dbReference>
<feature type="region of interest" description="Disordered" evidence="3">
    <location>
        <begin position="101"/>
        <end position="160"/>
    </location>
</feature>
<reference evidence="5 6" key="1">
    <citation type="journal article" date="2024" name="Commun. Biol.">
        <title>Comparative genomic analysis of thermophilic fungi reveals convergent evolutionary adaptations and gene losses.</title>
        <authorList>
            <person name="Steindorff A.S."/>
            <person name="Aguilar-Pontes M.V."/>
            <person name="Robinson A.J."/>
            <person name="Andreopoulos B."/>
            <person name="LaButti K."/>
            <person name="Kuo A."/>
            <person name="Mondo S."/>
            <person name="Riley R."/>
            <person name="Otillar R."/>
            <person name="Haridas S."/>
            <person name="Lipzen A."/>
            <person name="Grimwood J."/>
            <person name="Schmutz J."/>
            <person name="Clum A."/>
            <person name="Reid I.D."/>
            <person name="Moisan M.C."/>
            <person name="Butler G."/>
            <person name="Nguyen T.T.M."/>
            <person name="Dewar K."/>
            <person name="Conant G."/>
            <person name="Drula E."/>
            <person name="Henrissat B."/>
            <person name="Hansel C."/>
            <person name="Singer S."/>
            <person name="Hutchinson M.I."/>
            <person name="de Vries R.P."/>
            <person name="Natvig D.O."/>
            <person name="Powell A.J."/>
            <person name="Tsang A."/>
            <person name="Grigoriev I.V."/>
        </authorList>
    </citation>
    <scope>NUCLEOTIDE SEQUENCE [LARGE SCALE GENOMIC DNA]</scope>
    <source>
        <strain evidence="5 6">ATCC 24622</strain>
    </source>
</reference>
<dbReference type="PROSITE" id="PS50118">
    <property type="entry name" value="HMG_BOX_2"/>
    <property type="match status" value="1"/>
</dbReference>
<keyword evidence="2" id="KW-0539">Nucleus</keyword>
<evidence type="ECO:0000256" key="3">
    <source>
        <dbReference type="SAM" id="MobiDB-lite"/>
    </source>
</evidence>
<comment type="caution">
    <text evidence="5">The sequence shown here is derived from an EMBL/GenBank/DDBJ whole genome shotgun (WGS) entry which is preliminary data.</text>
</comment>
<organism evidence="5 6">
    <name type="scientific">Phialemonium thermophilum</name>
    <dbReference type="NCBI Taxonomy" id="223376"/>
    <lineage>
        <taxon>Eukaryota</taxon>
        <taxon>Fungi</taxon>
        <taxon>Dikarya</taxon>
        <taxon>Ascomycota</taxon>
        <taxon>Pezizomycotina</taxon>
        <taxon>Sordariomycetes</taxon>
        <taxon>Sordariomycetidae</taxon>
        <taxon>Cephalothecales</taxon>
        <taxon>Cephalothecaceae</taxon>
        <taxon>Phialemonium</taxon>
    </lineage>
</organism>
<dbReference type="PANTHER" id="PTHR10270:SF320">
    <property type="entry name" value="BOX TRANSCRIPTIONAL REGULATOR, PUTATIVE (AFU_ORTHOLOGUE AFUA_4G10820)-RELATED"/>
    <property type="match status" value="1"/>
</dbReference>
<gene>
    <name evidence="5" type="ORF">VTK73DRAFT_2646</name>
</gene>
<dbReference type="Gene3D" id="1.10.30.10">
    <property type="entry name" value="High mobility group box domain"/>
    <property type="match status" value="1"/>
</dbReference>
<dbReference type="Pfam" id="PF00505">
    <property type="entry name" value="HMG_box"/>
    <property type="match status" value="1"/>
</dbReference>
<proteinExistence type="predicted"/>
<dbReference type="InterPro" id="IPR050140">
    <property type="entry name" value="SRY-related_HMG-box_TF-like"/>
</dbReference>
<evidence type="ECO:0000259" key="4">
    <source>
        <dbReference type="PROSITE" id="PS50118"/>
    </source>
</evidence>